<organism evidence="10 11">
    <name type="scientific">Profundibacter amoris</name>
    <dbReference type="NCBI Taxonomy" id="2171755"/>
    <lineage>
        <taxon>Bacteria</taxon>
        <taxon>Pseudomonadati</taxon>
        <taxon>Pseudomonadota</taxon>
        <taxon>Alphaproteobacteria</taxon>
        <taxon>Rhodobacterales</taxon>
        <taxon>Paracoccaceae</taxon>
        <taxon>Profundibacter</taxon>
    </lineage>
</organism>
<protein>
    <recommendedName>
        <fullName evidence="8">Acetolactate synthase small subunit</fullName>
        <shortName evidence="8">AHAS</shortName>
        <shortName evidence="8">ALS</shortName>
        <ecNumber evidence="8">2.2.1.6</ecNumber>
    </recommendedName>
    <alternativeName>
        <fullName evidence="8">Acetohydroxy-acid synthase small subunit</fullName>
    </alternativeName>
</protein>
<dbReference type="FunFam" id="3.30.70.260:FF:000001">
    <property type="entry name" value="Acetolactate synthase, small subunit"/>
    <property type="match status" value="1"/>
</dbReference>
<dbReference type="NCBIfam" id="TIGR00119">
    <property type="entry name" value="acolac_sm"/>
    <property type="match status" value="1"/>
</dbReference>
<dbReference type="GO" id="GO:0003984">
    <property type="term" value="F:acetolactate synthase activity"/>
    <property type="evidence" value="ECO:0007669"/>
    <property type="project" value="UniProtKB-UniRule"/>
</dbReference>
<dbReference type="InterPro" id="IPR054480">
    <property type="entry name" value="AHAS_small-like_ACT"/>
</dbReference>
<dbReference type="RefSeq" id="WP_118942851.1">
    <property type="nucleotide sequence ID" value="NZ_CP032125.1"/>
</dbReference>
<comment type="catalytic activity">
    <reaction evidence="7 8">
        <text>2 pyruvate + H(+) = (2S)-2-acetolactate + CO2</text>
        <dbReference type="Rhea" id="RHEA:25249"/>
        <dbReference type="ChEBI" id="CHEBI:15361"/>
        <dbReference type="ChEBI" id="CHEBI:15378"/>
        <dbReference type="ChEBI" id="CHEBI:16526"/>
        <dbReference type="ChEBI" id="CHEBI:58476"/>
        <dbReference type="EC" id="2.2.1.6"/>
    </reaction>
</comment>
<accession>A0A347UH67</accession>
<dbReference type="InterPro" id="IPR039557">
    <property type="entry name" value="AHAS_ACT"/>
</dbReference>
<evidence type="ECO:0000256" key="8">
    <source>
        <dbReference type="RuleBase" id="RU368092"/>
    </source>
</evidence>
<dbReference type="Pfam" id="PF22629">
    <property type="entry name" value="ACT_AHAS_ss"/>
    <property type="match status" value="1"/>
</dbReference>
<dbReference type="InterPro" id="IPR027271">
    <property type="entry name" value="Acetolactate_synth/TF_NikR_C"/>
</dbReference>
<dbReference type="Gene3D" id="3.30.70.260">
    <property type="match status" value="1"/>
</dbReference>
<dbReference type="GO" id="GO:0009099">
    <property type="term" value="P:L-valine biosynthetic process"/>
    <property type="evidence" value="ECO:0007669"/>
    <property type="project" value="UniProtKB-UniRule"/>
</dbReference>
<name>A0A347UH67_9RHOB</name>
<evidence type="ECO:0000256" key="2">
    <source>
        <dbReference type="ARBA" id="ARBA00005025"/>
    </source>
</evidence>
<keyword evidence="8 10" id="KW-0808">Transferase</keyword>
<gene>
    <name evidence="10" type="ORF">BAR1_09780</name>
</gene>
<dbReference type="InterPro" id="IPR045865">
    <property type="entry name" value="ACT-like_dom_sf"/>
</dbReference>
<keyword evidence="6 8" id="KW-0100">Branched-chain amino acid biosynthesis</keyword>
<dbReference type="UniPathway" id="UPA00049">
    <property type="reaction ID" value="UER00059"/>
</dbReference>
<evidence type="ECO:0000259" key="9">
    <source>
        <dbReference type="PROSITE" id="PS51671"/>
    </source>
</evidence>
<comment type="pathway">
    <text evidence="1 8">Amino-acid biosynthesis; L-isoleucine biosynthesis; L-isoleucine from 2-oxobutanoate: step 1/4.</text>
</comment>
<dbReference type="Pfam" id="PF10369">
    <property type="entry name" value="ALS_ss_C"/>
    <property type="match status" value="1"/>
</dbReference>
<dbReference type="InterPro" id="IPR019455">
    <property type="entry name" value="Acetolactate_synth_ssu_C"/>
</dbReference>
<dbReference type="PANTHER" id="PTHR30239:SF0">
    <property type="entry name" value="ACETOLACTATE SYNTHASE SMALL SUBUNIT 1, CHLOROPLASTIC"/>
    <property type="match status" value="1"/>
</dbReference>
<dbReference type="EC" id="2.2.1.6" evidence="8"/>
<dbReference type="FunFam" id="3.30.70.1150:FF:000001">
    <property type="entry name" value="Acetolactate synthase small subunit"/>
    <property type="match status" value="1"/>
</dbReference>
<dbReference type="GO" id="GO:1990610">
    <property type="term" value="F:acetolactate synthase regulator activity"/>
    <property type="evidence" value="ECO:0007669"/>
    <property type="project" value="UniProtKB-UniRule"/>
</dbReference>
<reference evidence="10 11" key="1">
    <citation type="submission" date="2018-09" db="EMBL/GenBank/DDBJ databases">
        <title>Profundibacter amoris BAR1 gen. nov., sp. nov., a new member of the Roseobacter clade isolated at Lokis Castle Vent Field on the Arctic Mid-Oceanic Ridge.</title>
        <authorList>
            <person name="Le Moine Bauer S."/>
            <person name="Sjoeberg A.G."/>
            <person name="L'Haridon S."/>
            <person name="Stokke R."/>
            <person name="Roalkvam I."/>
            <person name="Steen I.H."/>
            <person name="Dahle H."/>
        </authorList>
    </citation>
    <scope>NUCLEOTIDE SEQUENCE [LARGE SCALE GENOMIC DNA]</scope>
    <source>
        <strain evidence="10 11">BAR1</strain>
    </source>
</reference>
<dbReference type="EMBL" id="CP032125">
    <property type="protein sequence ID" value="AXX98195.1"/>
    <property type="molecule type" value="Genomic_DNA"/>
</dbReference>
<keyword evidence="5 8" id="KW-0028">Amino-acid biosynthesis</keyword>
<dbReference type="InterPro" id="IPR004789">
    <property type="entry name" value="Acetalactate_synth_ssu"/>
</dbReference>
<dbReference type="UniPathway" id="UPA00047">
    <property type="reaction ID" value="UER00055"/>
</dbReference>
<dbReference type="PROSITE" id="PS51671">
    <property type="entry name" value="ACT"/>
    <property type="match status" value="1"/>
</dbReference>
<evidence type="ECO:0000313" key="10">
    <source>
        <dbReference type="EMBL" id="AXX98195.1"/>
    </source>
</evidence>
<dbReference type="KEGG" id="pamo:BAR1_09780"/>
<keyword evidence="11" id="KW-1185">Reference proteome</keyword>
<evidence type="ECO:0000256" key="7">
    <source>
        <dbReference type="ARBA" id="ARBA00048670"/>
    </source>
</evidence>
<evidence type="ECO:0000256" key="6">
    <source>
        <dbReference type="ARBA" id="ARBA00023304"/>
    </source>
</evidence>
<dbReference type="SUPFAM" id="SSF55021">
    <property type="entry name" value="ACT-like"/>
    <property type="match status" value="2"/>
</dbReference>
<dbReference type="InterPro" id="IPR002912">
    <property type="entry name" value="ACT_dom"/>
</dbReference>
<evidence type="ECO:0000256" key="5">
    <source>
        <dbReference type="ARBA" id="ARBA00022605"/>
    </source>
</evidence>
<sequence>MSALNIKKGSSAKSAYDLKNPNADVNEAHTLTVTVDNEAGVLARVIGLFSGRGYNIESLTVAEINEEYHTSRITIVTTGTPQVIEQIKAQLGRIVPVHSVHDLTVEGPYIERELALFKVAGTSDKRVEALRLADIFRANVVDSTLESFVFEMTGTSEKIDAFADLMRPLGLVETARTGVAAMSRGA</sequence>
<feature type="domain" description="ACT" evidence="9">
    <location>
        <begin position="30"/>
        <end position="105"/>
    </location>
</feature>
<dbReference type="NCBIfam" id="NF008864">
    <property type="entry name" value="PRK11895.1"/>
    <property type="match status" value="1"/>
</dbReference>
<dbReference type="Gene3D" id="3.30.70.1150">
    <property type="entry name" value="ACT-like. Chain A, domain 2"/>
    <property type="match status" value="1"/>
</dbReference>
<evidence type="ECO:0000256" key="3">
    <source>
        <dbReference type="ARBA" id="ARBA00006341"/>
    </source>
</evidence>
<dbReference type="Proteomes" id="UP000261704">
    <property type="component" value="Chromosome"/>
</dbReference>
<dbReference type="GO" id="GO:0005829">
    <property type="term" value="C:cytosol"/>
    <property type="evidence" value="ECO:0007669"/>
    <property type="project" value="TreeGrafter"/>
</dbReference>
<dbReference type="GO" id="GO:0009097">
    <property type="term" value="P:isoleucine biosynthetic process"/>
    <property type="evidence" value="ECO:0007669"/>
    <property type="project" value="UniProtKB-UniRule"/>
</dbReference>
<comment type="subunit">
    <text evidence="4 8">Dimer of large and small chains.</text>
</comment>
<comment type="pathway">
    <text evidence="2 8">Amino-acid biosynthesis; L-valine biosynthesis; L-valine from pyruvate: step 1/4.</text>
</comment>
<evidence type="ECO:0000256" key="4">
    <source>
        <dbReference type="ARBA" id="ARBA00011744"/>
    </source>
</evidence>
<dbReference type="CDD" id="cd04878">
    <property type="entry name" value="ACT_AHAS"/>
    <property type="match status" value="1"/>
</dbReference>
<evidence type="ECO:0000313" key="11">
    <source>
        <dbReference type="Proteomes" id="UP000261704"/>
    </source>
</evidence>
<comment type="function">
    <text evidence="8">Catalyzes the conversion of 2 pyruvate molecules into acetolactate in the first common step of the biosynthetic pathway of the branched-amino acids such as leucine, isoleucine, and valine.</text>
</comment>
<dbReference type="AlphaFoldDB" id="A0A347UH67"/>
<comment type="similarity">
    <text evidence="3 8">Belongs to the acetolactate synthase small subunit family.</text>
</comment>
<dbReference type="OrthoDB" id="9787365at2"/>
<evidence type="ECO:0000256" key="1">
    <source>
        <dbReference type="ARBA" id="ARBA00004974"/>
    </source>
</evidence>
<proteinExistence type="inferred from homology"/>
<dbReference type="PANTHER" id="PTHR30239">
    <property type="entry name" value="ACETOLACTATE SYNTHASE SMALL SUBUNIT"/>
    <property type="match status" value="1"/>
</dbReference>